<keyword evidence="4" id="KW-0346">Stress response</keyword>
<dbReference type="InterPro" id="IPR001623">
    <property type="entry name" value="DnaJ_domain"/>
</dbReference>
<proteinExistence type="predicted"/>
<dbReference type="SUPFAM" id="SSF158682">
    <property type="entry name" value="TerB-like"/>
    <property type="match status" value="1"/>
</dbReference>
<keyword evidence="5" id="KW-1185">Reference proteome</keyword>
<name>A1WVH4_HALHL</name>
<dbReference type="eggNOG" id="COG1076">
    <property type="taxonomic scope" value="Bacteria"/>
</dbReference>
<evidence type="ECO:0000313" key="5">
    <source>
        <dbReference type="Proteomes" id="UP000000647"/>
    </source>
</evidence>
<dbReference type="PANTHER" id="PTHR24074">
    <property type="entry name" value="CO-CHAPERONE PROTEIN DJLA"/>
    <property type="match status" value="1"/>
</dbReference>
<dbReference type="Gene3D" id="1.10.3680.10">
    <property type="entry name" value="TerB-like"/>
    <property type="match status" value="1"/>
</dbReference>
<keyword evidence="2" id="KW-0472">Membrane</keyword>
<keyword evidence="1" id="KW-0143">Chaperone</keyword>
<accession>A1WVH4</accession>
<organism evidence="4 5">
    <name type="scientific">Halorhodospira halophila (strain DSM 244 / SL1)</name>
    <name type="common">Ectothiorhodospira halophila (strain DSM 244 / SL1)</name>
    <dbReference type="NCBI Taxonomy" id="349124"/>
    <lineage>
        <taxon>Bacteria</taxon>
        <taxon>Pseudomonadati</taxon>
        <taxon>Pseudomonadota</taxon>
        <taxon>Gammaproteobacteria</taxon>
        <taxon>Chromatiales</taxon>
        <taxon>Ectothiorhodospiraceae</taxon>
        <taxon>Halorhodospira</taxon>
    </lineage>
</organism>
<dbReference type="EMBL" id="CP000544">
    <property type="protein sequence ID" value="ABM61686.1"/>
    <property type="molecule type" value="Genomic_DNA"/>
</dbReference>
<dbReference type="KEGG" id="hha:Hhal_0910"/>
<dbReference type="Gene3D" id="1.10.287.110">
    <property type="entry name" value="DnaJ domain"/>
    <property type="match status" value="1"/>
</dbReference>
<dbReference type="InterPro" id="IPR036869">
    <property type="entry name" value="J_dom_sf"/>
</dbReference>
<dbReference type="AlphaFoldDB" id="A1WVH4"/>
<feature type="domain" description="J" evidence="3">
    <location>
        <begin position="202"/>
        <end position="266"/>
    </location>
</feature>
<dbReference type="HOGENOM" id="CLU_066221_1_0_6"/>
<evidence type="ECO:0000256" key="2">
    <source>
        <dbReference type="SAM" id="Phobius"/>
    </source>
</evidence>
<keyword evidence="2" id="KW-0812">Transmembrane</keyword>
<evidence type="ECO:0000313" key="4">
    <source>
        <dbReference type="EMBL" id="ABM61686.1"/>
    </source>
</evidence>
<dbReference type="Pfam" id="PF05099">
    <property type="entry name" value="TerB"/>
    <property type="match status" value="1"/>
</dbReference>
<sequence length="268" mass="29907">MQQPYRIVRRWSGRILATLGGWLIAGWSGAVAGLAVGTLIDLWVRLTQVVGLVWSGCGLARTQRLFLGATALTMGHLAKSDGRVSEQEIAAARRVLGELPLDERGRRRAITIFNRGKAPDAPLRPVLGLLRLMGRNRPQELARFLEFQLRVALADGTLDKPRERLLRRVWRQVGVSQADLDARLAQLQRGKVRRGVRLTLDHAYRLLGLSRGASSDEVRQAYRRAISQSHPDRLISRGVSQAELEAAGERTRQIRAAYETIREARSSS</sequence>
<dbReference type="InterPro" id="IPR050817">
    <property type="entry name" value="DjlA_DnaK_co-chaperone"/>
</dbReference>
<dbReference type="InterPro" id="IPR029024">
    <property type="entry name" value="TerB-like"/>
</dbReference>
<protein>
    <submittedName>
        <fullName evidence="4">Heat shock protein DnaJ domain protein</fullName>
    </submittedName>
</protein>
<evidence type="ECO:0000259" key="3">
    <source>
        <dbReference type="PROSITE" id="PS50076"/>
    </source>
</evidence>
<dbReference type="InterPro" id="IPR007791">
    <property type="entry name" value="DjlA_N"/>
</dbReference>
<dbReference type="PRINTS" id="PR00625">
    <property type="entry name" value="JDOMAIN"/>
</dbReference>
<feature type="transmembrane region" description="Helical" evidence="2">
    <location>
        <begin position="15"/>
        <end position="36"/>
    </location>
</feature>
<dbReference type="RefSeq" id="WP_011813709.1">
    <property type="nucleotide sequence ID" value="NC_008789.1"/>
</dbReference>
<dbReference type="NCBIfam" id="NF006948">
    <property type="entry name" value="PRK09430.1"/>
    <property type="match status" value="1"/>
</dbReference>
<dbReference type="STRING" id="349124.Hhal_0910"/>
<reference evidence="5" key="1">
    <citation type="submission" date="2006-12" db="EMBL/GenBank/DDBJ databases">
        <title>Complete sequence of Halorhodospira halophila SL1.</title>
        <authorList>
            <consortium name="US DOE Joint Genome Institute"/>
            <person name="Copeland A."/>
            <person name="Lucas S."/>
            <person name="Lapidus A."/>
            <person name="Barry K."/>
            <person name="Detter J.C."/>
            <person name="Glavina del Rio T."/>
            <person name="Hammon N."/>
            <person name="Israni S."/>
            <person name="Dalin E."/>
            <person name="Tice H."/>
            <person name="Pitluck S."/>
            <person name="Saunders E."/>
            <person name="Brettin T."/>
            <person name="Bruce D."/>
            <person name="Han C."/>
            <person name="Tapia R."/>
            <person name="Schmutz J."/>
            <person name="Larimer F."/>
            <person name="Land M."/>
            <person name="Hauser L."/>
            <person name="Kyrpides N."/>
            <person name="Mikhailova N."/>
            <person name="Hoff W."/>
            <person name="Richardson P."/>
        </authorList>
    </citation>
    <scope>NUCLEOTIDE SEQUENCE [LARGE SCALE GENOMIC DNA]</scope>
    <source>
        <strain evidence="5">DSM 244 / SL1</strain>
    </source>
</reference>
<dbReference type="SMART" id="SM00271">
    <property type="entry name" value="DnaJ"/>
    <property type="match status" value="1"/>
</dbReference>
<dbReference type="CDD" id="cd07316">
    <property type="entry name" value="terB_like_DjlA"/>
    <property type="match status" value="1"/>
</dbReference>
<dbReference type="Proteomes" id="UP000000647">
    <property type="component" value="Chromosome"/>
</dbReference>
<dbReference type="CDD" id="cd06257">
    <property type="entry name" value="DnaJ"/>
    <property type="match status" value="1"/>
</dbReference>
<dbReference type="PROSITE" id="PS50076">
    <property type="entry name" value="DNAJ_2"/>
    <property type="match status" value="1"/>
</dbReference>
<dbReference type="Pfam" id="PF00226">
    <property type="entry name" value="DnaJ"/>
    <property type="match status" value="1"/>
</dbReference>
<evidence type="ECO:0000256" key="1">
    <source>
        <dbReference type="ARBA" id="ARBA00023186"/>
    </source>
</evidence>
<keyword evidence="2" id="KW-1133">Transmembrane helix</keyword>
<gene>
    <name evidence="4" type="ordered locus">Hhal_0910</name>
</gene>
<reference evidence="4 5" key="2">
    <citation type="journal article" date="2013" name="Stand. Genomic Sci.">
        <title>Complete genome sequence of Halorhodospira halophila SL1.</title>
        <authorList>
            <person name="Challacombe J.F."/>
            <person name="Majid S."/>
            <person name="Deole R."/>
            <person name="Brettin T.S."/>
            <person name="Bruce D."/>
            <person name="Delano S.F."/>
            <person name="Detter J.C."/>
            <person name="Gleasner C.D."/>
            <person name="Han C.S."/>
            <person name="Misra M."/>
            <person name="Reitenga K.G."/>
            <person name="Mikhailova N."/>
            <person name="Woyke T."/>
            <person name="Pitluck S."/>
            <person name="Nolan M."/>
            <person name="Land M.L."/>
            <person name="Saunders E."/>
            <person name="Tapia R."/>
            <person name="Lapidus A."/>
            <person name="Ivanova N."/>
            <person name="Hoff W.D."/>
        </authorList>
    </citation>
    <scope>NUCLEOTIDE SEQUENCE [LARGE SCALE GENOMIC DNA]</scope>
    <source>
        <strain evidence="5">DSM 244 / SL1</strain>
    </source>
</reference>
<dbReference type="SUPFAM" id="SSF46565">
    <property type="entry name" value="Chaperone J-domain"/>
    <property type="match status" value="1"/>
</dbReference>